<dbReference type="STRING" id="29343.CCDG5_1864"/>
<evidence type="ECO:0000256" key="3">
    <source>
        <dbReference type="ARBA" id="ARBA00022729"/>
    </source>
</evidence>
<dbReference type="Pfam" id="PF01547">
    <property type="entry name" value="SBP_bac_1"/>
    <property type="match status" value="1"/>
</dbReference>
<dbReference type="PROSITE" id="PS51257">
    <property type="entry name" value="PROKAR_LIPOPROTEIN"/>
    <property type="match status" value="1"/>
</dbReference>
<organism evidence="5 6">
    <name type="scientific">[Clostridium] cellulosi</name>
    <dbReference type="NCBI Taxonomy" id="29343"/>
    <lineage>
        <taxon>Bacteria</taxon>
        <taxon>Bacillati</taxon>
        <taxon>Bacillota</taxon>
        <taxon>Clostridia</taxon>
        <taxon>Eubacteriales</taxon>
        <taxon>Oscillospiraceae</taxon>
        <taxon>Oscillospiraceae incertae sedis</taxon>
    </lineage>
</organism>
<evidence type="ECO:0000256" key="1">
    <source>
        <dbReference type="ARBA" id="ARBA00008520"/>
    </source>
</evidence>
<keyword evidence="3 4" id="KW-0732">Signal</keyword>
<dbReference type="PATRIC" id="fig|29343.3.peg.1958"/>
<dbReference type="GO" id="GO:0015768">
    <property type="term" value="P:maltose transport"/>
    <property type="evidence" value="ECO:0007669"/>
    <property type="project" value="TreeGrafter"/>
</dbReference>
<protein>
    <recommendedName>
        <fullName evidence="7">Sugar ABC transporter substrate-binding protein</fullName>
    </recommendedName>
</protein>
<accession>A0A078KR39</accession>
<dbReference type="GO" id="GO:0042956">
    <property type="term" value="P:maltodextrin transmembrane transport"/>
    <property type="evidence" value="ECO:0007669"/>
    <property type="project" value="TreeGrafter"/>
</dbReference>
<feature type="chain" id="PRO_5038849971" description="Sugar ABC transporter substrate-binding protein" evidence="4">
    <location>
        <begin position="23"/>
        <end position="428"/>
    </location>
</feature>
<dbReference type="HOGENOM" id="CLU_031285_10_1_9"/>
<dbReference type="AlphaFoldDB" id="A0A078KR39"/>
<dbReference type="KEGG" id="ccel:CCDG5_1864"/>
<evidence type="ECO:0000256" key="4">
    <source>
        <dbReference type="SAM" id="SignalP"/>
    </source>
</evidence>
<dbReference type="OrthoDB" id="9795467at2"/>
<gene>
    <name evidence="5" type="ORF">CCDG5_1864</name>
</gene>
<dbReference type="SUPFAM" id="SSF53850">
    <property type="entry name" value="Periplasmic binding protein-like II"/>
    <property type="match status" value="1"/>
</dbReference>
<evidence type="ECO:0000256" key="2">
    <source>
        <dbReference type="ARBA" id="ARBA00022448"/>
    </source>
</evidence>
<name>A0A078KR39_9FIRM</name>
<feature type="signal peptide" evidence="4">
    <location>
        <begin position="1"/>
        <end position="22"/>
    </location>
</feature>
<evidence type="ECO:0008006" key="7">
    <source>
        <dbReference type="Google" id="ProtNLM"/>
    </source>
</evidence>
<keyword evidence="6" id="KW-1185">Reference proteome</keyword>
<dbReference type="GO" id="GO:0055052">
    <property type="term" value="C:ATP-binding cassette (ABC) transporter complex, substrate-binding subunit-containing"/>
    <property type="evidence" value="ECO:0007669"/>
    <property type="project" value="TreeGrafter"/>
</dbReference>
<sequence length="428" mass="46732">MVKFVRALSAALAAVIVAGSFVGCGSKTSSNNAASSNDNTPVTITHWLWVDSADYMQTMNKIADDFHSKYPNITVKMQTYAYSDFSNTLTTALAGGGGPDTASFKLTWTPAYTQNNYLLALDDAVDKWEGKSEILPMLWDKMKEAGGGKIYTMPWTWQVLYVYYRPSYFKAVGIDSVPKTFDEFIEDIKKCTTTINGKKVYGFGLRGASGGQEPWGSFIQAYGGRFTDENNKVILNSPETVKGTQVFIDLYKNGYAPKTAVNDGLAELKTMFNNGQIAMFIHHIGSSVDMVKANGDDVDAFPVPKGPGGQWTSMGDTENVVIASTKHQDAAIKWVEYLASADAVKKWDLATGNLPVVSSVAEAAEFKDNKFMKVSMESQSYAGIFPILPTTANWVNNVWAPVMQQALMGKISAEEAVKQLDAQLKGQA</sequence>
<proteinExistence type="inferred from homology"/>
<dbReference type="EMBL" id="LM995447">
    <property type="protein sequence ID" value="CDZ24962.1"/>
    <property type="molecule type" value="Genomic_DNA"/>
</dbReference>
<dbReference type="PANTHER" id="PTHR30061">
    <property type="entry name" value="MALTOSE-BINDING PERIPLASMIC PROTEIN"/>
    <property type="match status" value="1"/>
</dbReference>
<dbReference type="Proteomes" id="UP000032431">
    <property type="component" value="Chromosome I"/>
</dbReference>
<dbReference type="GO" id="GO:1901982">
    <property type="term" value="F:maltose binding"/>
    <property type="evidence" value="ECO:0007669"/>
    <property type="project" value="TreeGrafter"/>
</dbReference>
<keyword evidence="2" id="KW-0813">Transport</keyword>
<evidence type="ECO:0000313" key="5">
    <source>
        <dbReference type="EMBL" id="CDZ24962.1"/>
    </source>
</evidence>
<reference evidence="6" key="1">
    <citation type="submission" date="2014-07" db="EMBL/GenBank/DDBJ databases">
        <authorList>
            <person name="Wibberg D."/>
        </authorList>
    </citation>
    <scope>NUCLEOTIDE SEQUENCE [LARGE SCALE GENOMIC DNA]</scope>
    <source>
        <strain evidence="6">DG5</strain>
    </source>
</reference>
<dbReference type="Gene3D" id="3.40.190.10">
    <property type="entry name" value="Periplasmic binding protein-like II"/>
    <property type="match status" value="1"/>
</dbReference>
<dbReference type="InterPro" id="IPR006059">
    <property type="entry name" value="SBP"/>
</dbReference>
<comment type="similarity">
    <text evidence="1">Belongs to the bacterial solute-binding protein 1 family.</text>
</comment>
<evidence type="ECO:0000313" key="6">
    <source>
        <dbReference type="Proteomes" id="UP000032431"/>
    </source>
</evidence>
<dbReference type="PANTHER" id="PTHR30061:SF50">
    <property type="entry name" value="MALTOSE_MALTODEXTRIN-BINDING PERIPLASMIC PROTEIN"/>
    <property type="match status" value="1"/>
</dbReference>
<dbReference type="CDD" id="cd13585">
    <property type="entry name" value="PBP2_TMBP_like"/>
    <property type="match status" value="1"/>
</dbReference>